<dbReference type="EMBL" id="JANBUJ010000027">
    <property type="protein sequence ID" value="KAJ2775311.1"/>
    <property type="molecule type" value="Genomic_DNA"/>
</dbReference>
<evidence type="ECO:0000313" key="1">
    <source>
        <dbReference type="EMBL" id="KAJ2775311.1"/>
    </source>
</evidence>
<evidence type="ECO:0000313" key="2">
    <source>
        <dbReference type="Proteomes" id="UP001140234"/>
    </source>
</evidence>
<organism evidence="1 2">
    <name type="scientific">Coemansia nantahalensis</name>
    <dbReference type="NCBI Taxonomy" id="2789366"/>
    <lineage>
        <taxon>Eukaryota</taxon>
        <taxon>Fungi</taxon>
        <taxon>Fungi incertae sedis</taxon>
        <taxon>Zoopagomycota</taxon>
        <taxon>Kickxellomycotina</taxon>
        <taxon>Kickxellomycetes</taxon>
        <taxon>Kickxellales</taxon>
        <taxon>Kickxellaceae</taxon>
        <taxon>Coemansia</taxon>
    </lineage>
</organism>
<reference evidence="1" key="1">
    <citation type="submission" date="2022-07" db="EMBL/GenBank/DDBJ databases">
        <title>Phylogenomic reconstructions and comparative analyses of Kickxellomycotina fungi.</title>
        <authorList>
            <person name="Reynolds N.K."/>
            <person name="Stajich J.E."/>
            <person name="Barry K."/>
            <person name="Grigoriev I.V."/>
            <person name="Crous P."/>
            <person name="Smith M.E."/>
        </authorList>
    </citation>
    <scope>NUCLEOTIDE SEQUENCE</scope>
    <source>
        <strain evidence="1">CBS 109366</strain>
    </source>
</reference>
<feature type="non-terminal residue" evidence="1">
    <location>
        <position position="856"/>
    </location>
</feature>
<name>A0ACC1K7F6_9FUNG</name>
<comment type="caution">
    <text evidence="1">The sequence shown here is derived from an EMBL/GenBank/DDBJ whole genome shotgun (WGS) entry which is preliminary data.</text>
</comment>
<dbReference type="Proteomes" id="UP001140234">
    <property type="component" value="Unassembled WGS sequence"/>
</dbReference>
<keyword evidence="2" id="KW-1185">Reference proteome</keyword>
<proteinExistence type="predicted"/>
<protein>
    <submittedName>
        <fullName evidence="1">Uncharacterized protein</fullName>
    </submittedName>
</protein>
<accession>A0ACC1K7F6</accession>
<sequence length="856" mass="91804">MSVPFLASMAYGRARETRPHRFAYDYGSVDPGMFAPAPERNRPRRAPKRGIAYTIPLPDDDNDADAAADGTVAADQRVEATGHVLGVNALALAMPGGQGGGAPETGGLLFSGGRDGVVKVWDLDFPLRRRDDDSGWAIDRPRARQQQPRTRLRASQAVHSDWVNDVVVADAGQTVISASSDQTLRAWAPFREGGRPQTVGAHVDYVKALAYSEHRAMVVSGGLDRQIKLWDVGQARPSSGPICALQEFGDASPSSSVYTLACNMQGSMVVSGSPEKVVRVWDTRAGCQLTTLTGHTDHIRAVLLSADSELVLSGSSDTTVKLWSMRMRRCLSTFSQHRDSVWALYSTHPRLQTFYSASRDGLVAKTIGAGAGVDDAPGHRRPSLTPFGAAGDTHTGPEVLCVAVAQESQGVVRLVAADDTYIWTATKGTELNRWLDVSMRAQGQTQTEAQAAQPRRPAAADAASPDEVTEASLLDALHQLLLEHRDPAPGAARSHRRNRTCDDVRNNFSRVQPRPLSAASTTTSVLSPVIMAMQAEMARRGAINEAENEDQDQDQDAPAPGVLSAPAATSGALAAGTLHALESPLPSASLIEALSATRSPMSHPQHLHGTRPFSSPGHRGRVLAPARSNSIVPVRAAPDESIRGRHGLRRHRLLPSKRHVLTQDTQGRVSLWDIMLCRRLHVFPESAEAAASSAQFPGVFGTDFDTVATAIAPDPEAISSWCHVDTRTGSLTVHLDEASVWSAEVHVDEVDGVSQETVNAMGDHERVNIGQWMLKRLFLGYTRARVKQGPLPPQDAALLNRWAAQIPAGEVVSVRPQGQPPLQTPYPLNGTPQPPQAAHDGGTEGKRPAPSIASSL</sequence>
<gene>
    <name evidence="1" type="ORF">IWQ57_000475</name>
</gene>